<protein>
    <submittedName>
        <fullName evidence="1">Uncharacterized protein</fullName>
    </submittedName>
</protein>
<name>W2TIV2_NECAM</name>
<proteinExistence type="predicted"/>
<dbReference type="KEGG" id="nai:NECAME_08308"/>
<keyword evidence="2" id="KW-1185">Reference proteome</keyword>
<evidence type="ECO:0000313" key="1">
    <source>
        <dbReference type="EMBL" id="ETN81723.1"/>
    </source>
</evidence>
<dbReference type="AlphaFoldDB" id="W2TIV2"/>
<organism evidence="1 2">
    <name type="scientific">Necator americanus</name>
    <name type="common">Human hookworm</name>
    <dbReference type="NCBI Taxonomy" id="51031"/>
    <lineage>
        <taxon>Eukaryota</taxon>
        <taxon>Metazoa</taxon>
        <taxon>Ecdysozoa</taxon>
        <taxon>Nematoda</taxon>
        <taxon>Chromadorea</taxon>
        <taxon>Rhabditida</taxon>
        <taxon>Rhabditina</taxon>
        <taxon>Rhabditomorpha</taxon>
        <taxon>Strongyloidea</taxon>
        <taxon>Ancylostomatidae</taxon>
        <taxon>Bunostominae</taxon>
        <taxon>Necator</taxon>
    </lineage>
</organism>
<dbReference type="EMBL" id="KI658635">
    <property type="protein sequence ID" value="ETN81723.1"/>
    <property type="molecule type" value="Genomic_DNA"/>
</dbReference>
<sequence length="78" mass="8988">MAKLKGTYTCAERSQSIDGQDDRRKYTGAVCRLLQLPRGENTSNMQLRGSEACKRSLRYYAHIIKMKTIEAIVLWKVH</sequence>
<gene>
    <name evidence="1" type="ORF">NECAME_08308</name>
</gene>
<accession>W2TIV2</accession>
<evidence type="ECO:0000313" key="2">
    <source>
        <dbReference type="Proteomes" id="UP000053676"/>
    </source>
</evidence>
<reference evidence="2" key="1">
    <citation type="journal article" date="2014" name="Nat. Genet.">
        <title>Genome of the human hookworm Necator americanus.</title>
        <authorList>
            <person name="Tang Y.T."/>
            <person name="Gao X."/>
            <person name="Rosa B.A."/>
            <person name="Abubucker S."/>
            <person name="Hallsworth-Pepin K."/>
            <person name="Martin J."/>
            <person name="Tyagi R."/>
            <person name="Heizer E."/>
            <person name="Zhang X."/>
            <person name="Bhonagiri-Palsikar V."/>
            <person name="Minx P."/>
            <person name="Warren W.C."/>
            <person name="Wang Q."/>
            <person name="Zhan B."/>
            <person name="Hotez P.J."/>
            <person name="Sternberg P.W."/>
            <person name="Dougall A."/>
            <person name="Gaze S.T."/>
            <person name="Mulvenna J."/>
            <person name="Sotillo J."/>
            <person name="Ranganathan S."/>
            <person name="Rabelo E.M."/>
            <person name="Wilson R.K."/>
            <person name="Felgner P.L."/>
            <person name="Bethony J."/>
            <person name="Hawdon J.M."/>
            <person name="Gasser R.B."/>
            <person name="Loukas A."/>
            <person name="Mitreva M."/>
        </authorList>
    </citation>
    <scope>NUCLEOTIDE SEQUENCE [LARGE SCALE GENOMIC DNA]</scope>
</reference>
<dbReference type="Proteomes" id="UP000053676">
    <property type="component" value="Unassembled WGS sequence"/>
</dbReference>